<keyword evidence="2" id="KW-0568">Pathogenesis-related protein</keyword>
<dbReference type="InterPro" id="IPR018244">
    <property type="entry name" value="Allrgn_V5/Tpx1_CS"/>
</dbReference>
<keyword evidence="3" id="KW-0732">Signal</keyword>
<protein>
    <submittedName>
        <fullName evidence="5">PR1 protein</fullName>
    </submittedName>
</protein>
<evidence type="ECO:0000256" key="3">
    <source>
        <dbReference type="SAM" id="SignalP"/>
    </source>
</evidence>
<dbReference type="FunFam" id="3.40.33.10:FF:000004">
    <property type="entry name" value="CAP, cysteine-rich secretory protein, antigen 5"/>
    <property type="match status" value="1"/>
</dbReference>
<dbReference type="SMART" id="SM00198">
    <property type="entry name" value="SCP"/>
    <property type="match status" value="1"/>
</dbReference>
<dbReference type="Pfam" id="PF00188">
    <property type="entry name" value="CAP"/>
    <property type="match status" value="1"/>
</dbReference>
<dbReference type="CDD" id="cd05381">
    <property type="entry name" value="CAP_PR-1"/>
    <property type="match status" value="1"/>
</dbReference>
<comment type="function">
    <text evidence="1">Probably involved in the defense reaction of plants against pathogens.</text>
</comment>
<dbReference type="SUPFAM" id="SSF55797">
    <property type="entry name" value="PR-1-like"/>
    <property type="match status" value="1"/>
</dbReference>
<keyword evidence="2" id="KW-0611">Plant defense</keyword>
<dbReference type="PROSITE" id="PS01010">
    <property type="entry name" value="CRISP_2"/>
    <property type="match status" value="1"/>
</dbReference>
<dbReference type="PRINTS" id="PR00837">
    <property type="entry name" value="V5TPXLIKE"/>
</dbReference>
<dbReference type="PROSITE" id="PS01009">
    <property type="entry name" value="CRISP_1"/>
    <property type="match status" value="1"/>
</dbReference>
<organism evidence="5">
    <name type="scientific">Lilium hybrid cultivar</name>
    <dbReference type="NCBI Taxonomy" id="156531"/>
    <lineage>
        <taxon>Eukaryota</taxon>
        <taxon>Viridiplantae</taxon>
        <taxon>Streptophyta</taxon>
        <taxon>Embryophyta</taxon>
        <taxon>Tracheophyta</taxon>
        <taxon>Spermatophyta</taxon>
        <taxon>Magnoliopsida</taxon>
        <taxon>Liliopsida</taxon>
        <taxon>Liliales</taxon>
        <taxon>Liliaceae</taxon>
        <taxon>Lilium</taxon>
    </lineage>
</organism>
<feature type="signal peptide" evidence="3">
    <location>
        <begin position="1"/>
        <end position="22"/>
    </location>
</feature>
<dbReference type="InterPro" id="IPR001283">
    <property type="entry name" value="CRISP-related"/>
</dbReference>
<accession>A0A2S0DCW4</accession>
<dbReference type="InterPro" id="IPR014044">
    <property type="entry name" value="CAP_dom"/>
</dbReference>
<dbReference type="InterPro" id="IPR035940">
    <property type="entry name" value="CAP_sf"/>
</dbReference>
<evidence type="ECO:0000313" key="5">
    <source>
        <dbReference type="EMBL" id="ASA45601.1"/>
    </source>
</evidence>
<dbReference type="GO" id="GO:0005576">
    <property type="term" value="C:extracellular region"/>
    <property type="evidence" value="ECO:0007669"/>
    <property type="project" value="InterPro"/>
</dbReference>
<sequence>MHTLIYILLISTAFQHVPLTSAAVDSHAIYNTSKSLCWGCLAESLEFLFTHNLVRASHWQLPLVWDSNLEAYARWWAAQRKLDCRPQHSFPEGGFRLGENIYFGGGSSWTPGDAVRAWADEEKYYSYSDNSCEAGQVCGHYTQVVWRSTRRLGCSRVVCDGGDVFMNCNYDPPGNYVGERPY</sequence>
<dbReference type="EMBL" id="KY365749">
    <property type="protein sequence ID" value="ASA45601.1"/>
    <property type="molecule type" value="mRNA"/>
</dbReference>
<feature type="domain" description="SCP" evidence="4">
    <location>
        <begin position="42"/>
        <end position="178"/>
    </location>
</feature>
<dbReference type="AlphaFoldDB" id="A0A2S0DCW4"/>
<evidence type="ECO:0000259" key="4">
    <source>
        <dbReference type="SMART" id="SM00198"/>
    </source>
</evidence>
<dbReference type="PRINTS" id="PR00838">
    <property type="entry name" value="V5ALLERGEN"/>
</dbReference>
<proteinExistence type="evidence at transcript level"/>
<dbReference type="Gene3D" id="3.40.33.10">
    <property type="entry name" value="CAP"/>
    <property type="match status" value="1"/>
</dbReference>
<evidence type="ECO:0000256" key="1">
    <source>
        <dbReference type="ARBA" id="ARBA00003143"/>
    </source>
</evidence>
<dbReference type="PANTHER" id="PTHR10334">
    <property type="entry name" value="CYSTEINE-RICH SECRETORY PROTEIN-RELATED"/>
    <property type="match status" value="1"/>
</dbReference>
<name>A0A2S0DCW4_9LILI</name>
<evidence type="ECO:0000256" key="2">
    <source>
        <dbReference type="ARBA" id="ARBA00023265"/>
    </source>
</evidence>
<reference evidence="5" key="1">
    <citation type="submission" date="2016-12" db="EMBL/GenBank/DDBJ databases">
        <title>Characterization of LhSorPR1, a Pathogenesis-Related 1 Protein from the Oriental Hybrid Lily Sorbonne: Molecular Modeling and Prokaryotic Expression.</title>
        <authorList>
            <person name="Wang L."/>
        </authorList>
    </citation>
    <scope>NUCLEOTIDE SEQUENCE</scope>
</reference>
<feature type="chain" id="PRO_5015633281" evidence="3">
    <location>
        <begin position="23"/>
        <end position="182"/>
    </location>
</feature>
<dbReference type="InterPro" id="IPR002413">
    <property type="entry name" value="V5_allergen-like"/>
</dbReference>